<evidence type="ECO:0000259" key="8">
    <source>
        <dbReference type="PROSITE" id="PS50106"/>
    </source>
</evidence>
<comment type="similarity">
    <text evidence="1 5">Belongs to the peptidase S41A family.</text>
</comment>
<dbReference type="NCBIfam" id="TIGR00225">
    <property type="entry name" value="prc"/>
    <property type="match status" value="1"/>
</dbReference>
<organism evidence="9 10">
    <name type="scientific">Desulfovibrio psychrotolerans</name>
    <dbReference type="NCBI Taxonomy" id="415242"/>
    <lineage>
        <taxon>Bacteria</taxon>
        <taxon>Pseudomonadati</taxon>
        <taxon>Thermodesulfobacteriota</taxon>
        <taxon>Desulfovibrionia</taxon>
        <taxon>Desulfovibrionales</taxon>
        <taxon>Desulfovibrionaceae</taxon>
        <taxon>Desulfovibrio</taxon>
    </lineage>
</organism>
<gene>
    <name evidence="9" type="ORF">DSM19430T_07690</name>
</gene>
<keyword evidence="2 5" id="KW-0645">Protease</keyword>
<evidence type="ECO:0000256" key="2">
    <source>
        <dbReference type="ARBA" id="ARBA00022670"/>
    </source>
</evidence>
<dbReference type="SUPFAM" id="SSF50156">
    <property type="entry name" value="PDZ domain-like"/>
    <property type="match status" value="1"/>
</dbReference>
<dbReference type="EMBL" id="BLVP01000002">
    <property type="protein sequence ID" value="GFM36085.1"/>
    <property type="molecule type" value="Genomic_DNA"/>
</dbReference>
<dbReference type="InterPro" id="IPR029045">
    <property type="entry name" value="ClpP/crotonase-like_dom_sf"/>
</dbReference>
<keyword evidence="7" id="KW-0732">Signal</keyword>
<dbReference type="GO" id="GO:0030288">
    <property type="term" value="C:outer membrane-bounded periplasmic space"/>
    <property type="evidence" value="ECO:0007669"/>
    <property type="project" value="TreeGrafter"/>
</dbReference>
<dbReference type="PROSITE" id="PS50106">
    <property type="entry name" value="PDZ"/>
    <property type="match status" value="1"/>
</dbReference>
<evidence type="ECO:0000256" key="4">
    <source>
        <dbReference type="ARBA" id="ARBA00022825"/>
    </source>
</evidence>
<dbReference type="CDD" id="cd06782">
    <property type="entry name" value="cpPDZ_CPP-like"/>
    <property type="match status" value="1"/>
</dbReference>
<feature type="compositionally biased region" description="Basic and acidic residues" evidence="6">
    <location>
        <begin position="364"/>
        <end position="386"/>
    </location>
</feature>
<dbReference type="Gene3D" id="3.30.750.44">
    <property type="match status" value="1"/>
</dbReference>
<dbReference type="InterPro" id="IPR001478">
    <property type="entry name" value="PDZ"/>
</dbReference>
<dbReference type="SUPFAM" id="SSF52096">
    <property type="entry name" value="ClpP/crotonase"/>
    <property type="match status" value="1"/>
</dbReference>
<evidence type="ECO:0000256" key="3">
    <source>
        <dbReference type="ARBA" id="ARBA00022801"/>
    </source>
</evidence>
<dbReference type="AlphaFoldDB" id="A0A7J0BSG0"/>
<evidence type="ECO:0000313" key="9">
    <source>
        <dbReference type="EMBL" id="GFM36085.1"/>
    </source>
</evidence>
<reference evidence="9 10" key="1">
    <citation type="submission" date="2020-05" db="EMBL/GenBank/DDBJ databases">
        <title>Draft genome sequence of Desulfovibrio psychrotolerans JS1T.</title>
        <authorList>
            <person name="Ueno A."/>
            <person name="Tamazawa S."/>
            <person name="Tamamura S."/>
            <person name="Murakami T."/>
            <person name="Kiyama T."/>
            <person name="Inomata H."/>
            <person name="Amano Y."/>
            <person name="Miyakawa K."/>
            <person name="Tamaki H."/>
            <person name="Naganuma T."/>
            <person name="Kaneko K."/>
        </authorList>
    </citation>
    <scope>NUCLEOTIDE SEQUENCE [LARGE SCALE GENOMIC DNA]</scope>
    <source>
        <strain evidence="9 10">JS1</strain>
    </source>
</reference>
<accession>A0A7J0BSG0</accession>
<dbReference type="PANTHER" id="PTHR32060:SF30">
    <property type="entry name" value="CARBOXY-TERMINAL PROCESSING PROTEASE CTPA"/>
    <property type="match status" value="1"/>
</dbReference>
<feature type="signal peptide" evidence="7">
    <location>
        <begin position="1"/>
        <end position="25"/>
    </location>
</feature>
<dbReference type="GO" id="GO:0006508">
    <property type="term" value="P:proteolysis"/>
    <property type="evidence" value="ECO:0007669"/>
    <property type="project" value="UniProtKB-KW"/>
</dbReference>
<dbReference type="FunFam" id="3.30.750.44:FF:000001">
    <property type="entry name" value="S41 family peptidase"/>
    <property type="match status" value="1"/>
</dbReference>
<evidence type="ECO:0000256" key="7">
    <source>
        <dbReference type="SAM" id="SignalP"/>
    </source>
</evidence>
<feature type="chain" id="PRO_5029505916" evidence="7">
    <location>
        <begin position="26"/>
        <end position="430"/>
    </location>
</feature>
<dbReference type="FunFam" id="3.90.226.10:FF:000029">
    <property type="entry name" value="Peptidase, S41 family"/>
    <property type="match status" value="1"/>
</dbReference>
<dbReference type="InterPro" id="IPR055210">
    <property type="entry name" value="CtpA/B_N"/>
</dbReference>
<dbReference type="Pfam" id="PF03572">
    <property type="entry name" value="Peptidase_S41"/>
    <property type="match status" value="1"/>
</dbReference>
<evidence type="ECO:0000256" key="1">
    <source>
        <dbReference type="ARBA" id="ARBA00009179"/>
    </source>
</evidence>
<feature type="region of interest" description="Disordered" evidence="6">
    <location>
        <begin position="361"/>
        <end position="399"/>
    </location>
</feature>
<dbReference type="Proteomes" id="UP000503820">
    <property type="component" value="Unassembled WGS sequence"/>
</dbReference>
<dbReference type="Gene3D" id="3.90.226.10">
    <property type="entry name" value="2-enoyl-CoA Hydratase, Chain A, domain 1"/>
    <property type="match status" value="1"/>
</dbReference>
<dbReference type="InterPro" id="IPR004447">
    <property type="entry name" value="Peptidase_S41A"/>
</dbReference>
<proteinExistence type="inferred from homology"/>
<dbReference type="SMART" id="SM00245">
    <property type="entry name" value="TSPc"/>
    <property type="match status" value="1"/>
</dbReference>
<dbReference type="PANTHER" id="PTHR32060">
    <property type="entry name" value="TAIL-SPECIFIC PROTEASE"/>
    <property type="match status" value="1"/>
</dbReference>
<dbReference type="GO" id="GO:0004175">
    <property type="term" value="F:endopeptidase activity"/>
    <property type="evidence" value="ECO:0007669"/>
    <property type="project" value="TreeGrafter"/>
</dbReference>
<dbReference type="CDD" id="cd07560">
    <property type="entry name" value="Peptidase_S41_CPP"/>
    <property type="match status" value="1"/>
</dbReference>
<feature type="domain" description="PDZ" evidence="8">
    <location>
        <begin position="82"/>
        <end position="151"/>
    </location>
</feature>
<keyword evidence="4 5" id="KW-0720">Serine protease</keyword>
<dbReference type="Pfam" id="PF17820">
    <property type="entry name" value="PDZ_6"/>
    <property type="match status" value="1"/>
</dbReference>
<name>A0A7J0BSG0_9BACT</name>
<dbReference type="Pfam" id="PF22694">
    <property type="entry name" value="CtpB_N-like"/>
    <property type="match status" value="1"/>
</dbReference>
<dbReference type="InterPro" id="IPR041489">
    <property type="entry name" value="PDZ_6"/>
</dbReference>
<dbReference type="FunFam" id="2.30.42.10:FF:000063">
    <property type="entry name" value="Peptidase, S41 family"/>
    <property type="match status" value="1"/>
</dbReference>
<dbReference type="InterPro" id="IPR005151">
    <property type="entry name" value="Tail-specific_protease"/>
</dbReference>
<dbReference type="GO" id="GO:0007165">
    <property type="term" value="P:signal transduction"/>
    <property type="evidence" value="ECO:0007669"/>
    <property type="project" value="TreeGrafter"/>
</dbReference>
<evidence type="ECO:0000313" key="10">
    <source>
        <dbReference type="Proteomes" id="UP000503820"/>
    </source>
</evidence>
<dbReference type="Gene3D" id="2.30.42.10">
    <property type="match status" value="1"/>
</dbReference>
<dbReference type="InterPro" id="IPR036034">
    <property type="entry name" value="PDZ_sf"/>
</dbReference>
<evidence type="ECO:0000256" key="6">
    <source>
        <dbReference type="SAM" id="MobiDB-lite"/>
    </source>
</evidence>
<sequence length="430" mass="47182">MRISMWVASAAALAILAFSTAPGLATGDQNKFDSLKRFSQVLDMVERYYVNEVSRKDIIDGAIQGMLQSLDPHSSFMDPTEYQSMQETTSGEFFGIGIEITQDENGILKVVAPIEDTPAWKAGLKSGDLILEVGGAPTQEMSLSKAVSLIKGPKGSKVTLTVLPKNANEPKEMTITRDIIPLISVKTRLLDDGFLWVRLMRFSERTTDELYEKIAEYSKQNELKGIVLDMRDNPGGLLDQSVSVADAFLGQGTVVSIRGRGKESREFTARTQSSDITAPMVVLINAGSASASEIVAGALRDHKRALLVGERSFGKGSVQNIIPLSDGGAVKLTIAHYYTPNGTSIQAEGIQPDILLPFEMPAEETEKKPRRTMREKDLDRHLDNPADKTGVAPKGDFKRTQEVQEALDRDNQLRMALQLVHSLPRIQSIH</sequence>
<keyword evidence="10" id="KW-1185">Reference proteome</keyword>
<dbReference type="GO" id="GO:0008236">
    <property type="term" value="F:serine-type peptidase activity"/>
    <property type="evidence" value="ECO:0007669"/>
    <property type="project" value="UniProtKB-KW"/>
</dbReference>
<keyword evidence="3 5" id="KW-0378">Hydrolase</keyword>
<comment type="caution">
    <text evidence="9">The sequence shown here is derived from an EMBL/GenBank/DDBJ whole genome shotgun (WGS) entry which is preliminary data.</text>
</comment>
<dbReference type="RefSeq" id="WP_174408773.1">
    <property type="nucleotide sequence ID" value="NZ_BLVP01000002.1"/>
</dbReference>
<dbReference type="SMART" id="SM00228">
    <property type="entry name" value="PDZ"/>
    <property type="match status" value="1"/>
</dbReference>
<evidence type="ECO:0000256" key="5">
    <source>
        <dbReference type="RuleBase" id="RU004404"/>
    </source>
</evidence>
<protein>
    <submittedName>
        <fullName evidence="9">Peptidase S41</fullName>
    </submittedName>
</protein>